<organism evidence="2 3">
    <name type="scientific">Tritrichomonas musculus</name>
    <dbReference type="NCBI Taxonomy" id="1915356"/>
    <lineage>
        <taxon>Eukaryota</taxon>
        <taxon>Metamonada</taxon>
        <taxon>Parabasalia</taxon>
        <taxon>Tritrichomonadida</taxon>
        <taxon>Tritrichomonadidae</taxon>
        <taxon>Tritrichomonas</taxon>
    </lineage>
</organism>
<dbReference type="Pfam" id="PF00754">
    <property type="entry name" value="F5_F8_type_C"/>
    <property type="match status" value="1"/>
</dbReference>
<dbReference type="InterPro" id="IPR000421">
    <property type="entry name" value="FA58C"/>
</dbReference>
<accession>A0ABR2L0F4</accession>
<keyword evidence="3" id="KW-1185">Reference proteome</keyword>
<evidence type="ECO:0000313" key="3">
    <source>
        <dbReference type="Proteomes" id="UP001470230"/>
    </source>
</evidence>
<dbReference type="SUPFAM" id="SSF49785">
    <property type="entry name" value="Galactose-binding domain-like"/>
    <property type="match status" value="1"/>
</dbReference>
<sequence>MEVKHQFVILYESEQKKFDGIIAHLHHLTGQNPVKNGTIKIISPTKSHFEYPLYNLVEYGEQLNDSYWNFGFYNPQPNENWLLFDFMENRYISITAYTIRSGGSSHPKSWIFEGSNDKNTWTKIHEIHNCTLLNYPRATHTFIVEDSENKSQSKSCFRFIRFVQLENMSQKNEKKYRINLKAIEFFGHCYTVNE</sequence>
<gene>
    <name evidence="2" type="ORF">M9Y10_014418</name>
</gene>
<dbReference type="EMBL" id="JAPFFF010000002">
    <property type="protein sequence ID" value="KAK8896511.1"/>
    <property type="molecule type" value="Genomic_DNA"/>
</dbReference>
<dbReference type="Gene3D" id="2.60.120.260">
    <property type="entry name" value="Galactose-binding domain-like"/>
    <property type="match status" value="1"/>
</dbReference>
<comment type="caution">
    <text evidence="2">The sequence shown here is derived from an EMBL/GenBank/DDBJ whole genome shotgun (WGS) entry which is preliminary data.</text>
</comment>
<dbReference type="Proteomes" id="UP001470230">
    <property type="component" value="Unassembled WGS sequence"/>
</dbReference>
<proteinExistence type="predicted"/>
<evidence type="ECO:0000313" key="2">
    <source>
        <dbReference type="EMBL" id="KAK8896511.1"/>
    </source>
</evidence>
<name>A0ABR2L0F4_9EUKA</name>
<feature type="domain" description="F5/8 type C" evidence="1">
    <location>
        <begin position="49"/>
        <end position="137"/>
    </location>
</feature>
<reference evidence="2 3" key="1">
    <citation type="submission" date="2024-04" db="EMBL/GenBank/DDBJ databases">
        <title>Tritrichomonas musculus Genome.</title>
        <authorList>
            <person name="Alves-Ferreira E."/>
            <person name="Grigg M."/>
            <person name="Lorenzi H."/>
            <person name="Galac M."/>
        </authorList>
    </citation>
    <scope>NUCLEOTIDE SEQUENCE [LARGE SCALE GENOMIC DNA]</scope>
    <source>
        <strain evidence="2 3">EAF2021</strain>
    </source>
</reference>
<dbReference type="InterPro" id="IPR008979">
    <property type="entry name" value="Galactose-bd-like_sf"/>
</dbReference>
<evidence type="ECO:0000259" key="1">
    <source>
        <dbReference type="Pfam" id="PF00754"/>
    </source>
</evidence>
<protein>
    <recommendedName>
        <fullName evidence="1">F5/8 type C domain-containing protein</fullName>
    </recommendedName>
</protein>